<evidence type="ECO:0000256" key="2">
    <source>
        <dbReference type="ARBA" id="ARBA00022525"/>
    </source>
</evidence>
<dbReference type="Pfam" id="PF15430">
    <property type="entry name" value="SVWC"/>
    <property type="match status" value="1"/>
</dbReference>
<organism evidence="5 6">
    <name type="scientific">Stomoxys calcitrans</name>
    <name type="common">Stable fly</name>
    <name type="synonym">Conops calcitrans</name>
    <dbReference type="NCBI Taxonomy" id="35570"/>
    <lineage>
        <taxon>Eukaryota</taxon>
        <taxon>Metazoa</taxon>
        <taxon>Ecdysozoa</taxon>
        <taxon>Arthropoda</taxon>
        <taxon>Hexapoda</taxon>
        <taxon>Insecta</taxon>
        <taxon>Pterygota</taxon>
        <taxon>Neoptera</taxon>
        <taxon>Endopterygota</taxon>
        <taxon>Diptera</taxon>
        <taxon>Brachycera</taxon>
        <taxon>Muscomorpha</taxon>
        <taxon>Muscoidea</taxon>
        <taxon>Muscidae</taxon>
        <taxon>Stomoxys</taxon>
    </lineage>
</organism>
<feature type="transmembrane region" description="Helical" evidence="3">
    <location>
        <begin position="6"/>
        <end position="26"/>
    </location>
</feature>
<protein>
    <recommendedName>
        <fullName evidence="4">Single domain-containing protein</fullName>
    </recommendedName>
</protein>
<dbReference type="KEGG" id="scac:106086644"/>
<proteinExistence type="predicted"/>
<dbReference type="AlphaFoldDB" id="A0A1I8NVD3"/>
<keyword evidence="3" id="KW-0812">Transmembrane</keyword>
<evidence type="ECO:0000256" key="1">
    <source>
        <dbReference type="ARBA" id="ARBA00004613"/>
    </source>
</evidence>
<gene>
    <name evidence="5" type="primary">106086644</name>
</gene>
<feature type="domain" description="Single" evidence="4">
    <location>
        <begin position="35"/>
        <end position="103"/>
    </location>
</feature>
<dbReference type="EnsemblMetazoa" id="SCAU002356-RA">
    <property type="protein sequence ID" value="SCAU002356-PA"/>
    <property type="gene ID" value="SCAU002356"/>
</dbReference>
<name>A0A1I8NVD3_STOCA</name>
<keyword evidence="3" id="KW-0472">Membrane</keyword>
<comment type="subcellular location">
    <subcellularLocation>
        <location evidence="1">Secreted</location>
    </subcellularLocation>
</comment>
<keyword evidence="2" id="KW-0964">Secreted</keyword>
<keyword evidence="6" id="KW-1185">Reference proteome</keyword>
<dbReference type="VEuPathDB" id="VectorBase:SCAU002356"/>
<dbReference type="InterPro" id="IPR029277">
    <property type="entry name" value="SVWC_dom"/>
</dbReference>
<sequence>MNCHILINILFVCIALTTGAVFRGIYKDSDHPDKCVMKNIDLVLSPGEEARHPDNCIRLMCHENNLLIGHSCGSIGPPNGCVLGKALEPTAPYPACCKREFICNNIDD</sequence>
<evidence type="ECO:0000256" key="3">
    <source>
        <dbReference type="SAM" id="Phobius"/>
    </source>
</evidence>
<accession>A0A1I8NVD3</accession>
<dbReference type="PANTHER" id="PTHR39957:SF1">
    <property type="entry name" value="AT09846P1-RELATED"/>
    <property type="match status" value="1"/>
</dbReference>
<dbReference type="PANTHER" id="PTHR39957">
    <property type="entry name" value="AT09846P1-RELATED"/>
    <property type="match status" value="1"/>
</dbReference>
<dbReference type="SMART" id="SM01318">
    <property type="entry name" value="SVWC"/>
    <property type="match status" value="1"/>
</dbReference>
<reference evidence="5" key="1">
    <citation type="submission" date="2020-05" db="UniProtKB">
        <authorList>
            <consortium name="EnsemblMetazoa"/>
        </authorList>
    </citation>
    <scope>IDENTIFICATION</scope>
    <source>
        <strain evidence="5">USDA</strain>
    </source>
</reference>
<dbReference type="Proteomes" id="UP000095300">
    <property type="component" value="Unassembled WGS sequence"/>
</dbReference>
<dbReference type="InterPro" id="IPR053308">
    <property type="entry name" value="Vago-like"/>
</dbReference>
<evidence type="ECO:0000313" key="6">
    <source>
        <dbReference type="Proteomes" id="UP000095300"/>
    </source>
</evidence>
<evidence type="ECO:0000259" key="4">
    <source>
        <dbReference type="SMART" id="SM01318"/>
    </source>
</evidence>
<keyword evidence="3" id="KW-1133">Transmembrane helix</keyword>
<dbReference type="GO" id="GO:0005576">
    <property type="term" value="C:extracellular region"/>
    <property type="evidence" value="ECO:0007669"/>
    <property type="project" value="UniProtKB-SubCell"/>
</dbReference>
<evidence type="ECO:0000313" key="5">
    <source>
        <dbReference type="EnsemblMetazoa" id="SCAU002356-PA"/>
    </source>
</evidence>
<dbReference type="OrthoDB" id="7901229at2759"/>